<dbReference type="AlphaFoldDB" id="A0A448X7B5"/>
<proteinExistence type="predicted"/>
<feature type="region of interest" description="Disordered" evidence="1">
    <location>
        <begin position="1"/>
        <end position="27"/>
    </location>
</feature>
<feature type="transmembrane region" description="Helical" evidence="2">
    <location>
        <begin position="54"/>
        <end position="72"/>
    </location>
</feature>
<dbReference type="OrthoDB" id="10547700at2759"/>
<organism evidence="3 4">
    <name type="scientific">Protopolystoma xenopodis</name>
    <dbReference type="NCBI Taxonomy" id="117903"/>
    <lineage>
        <taxon>Eukaryota</taxon>
        <taxon>Metazoa</taxon>
        <taxon>Spiralia</taxon>
        <taxon>Lophotrochozoa</taxon>
        <taxon>Platyhelminthes</taxon>
        <taxon>Monogenea</taxon>
        <taxon>Polyopisthocotylea</taxon>
        <taxon>Polystomatidea</taxon>
        <taxon>Polystomatidae</taxon>
        <taxon>Protopolystoma</taxon>
    </lineage>
</organism>
<protein>
    <submittedName>
        <fullName evidence="3">Uncharacterized protein</fullName>
    </submittedName>
</protein>
<evidence type="ECO:0000313" key="4">
    <source>
        <dbReference type="Proteomes" id="UP000784294"/>
    </source>
</evidence>
<gene>
    <name evidence="3" type="ORF">PXEA_LOCUS23296</name>
</gene>
<keyword evidence="2" id="KW-0472">Membrane</keyword>
<evidence type="ECO:0000256" key="2">
    <source>
        <dbReference type="SAM" id="Phobius"/>
    </source>
</evidence>
<evidence type="ECO:0000256" key="1">
    <source>
        <dbReference type="SAM" id="MobiDB-lite"/>
    </source>
</evidence>
<sequence length="108" mass="12418">MDDERDDSDRDGSASTELEPVSGFSTDRHGPVVYVLQARFCLCRHVDEAYMSDWQTLIMVTIFESLVYGVLFRQTNFAFQSTSDFLQKDASCFKPCIIITWYSTLCFT</sequence>
<reference evidence="3" key="1">
    <citation type="submission" date="2018-11" db="EMBL/GenBank/DDBJ databases">
        <authorList>
            <consortium name="Pathogen Informatics"/>
        </authorList>
    </citation>
    <scope>NUCLEOTIDE SEQUENCE</scope>
</reference>
<dbReference type="EMBL" id="CAAALY010106846">
    <property type="protein sequence ID" value="VEL29856.1"/>
    <property type="molecule type" value="Genomic_DNA"/>
</dbReference>
<keyword evidence="4" id="KW-1185">Reference proteome</keyword>
<comment type="caution">
    <text evidence="3">The sequence shown here is derived from an EMBL/GenBank/DDBJ whole genome shotgun (WGS) entry which is preliminary data.</text>
</comment>
<keyword evidence="2" id="KW-1133">Transmembrane helix</keyword>
<keyword evidence="2" id="KW-0812">Transmembrane</keyword>
<accession>A0A448X7B5</accession>
<dbReference type="Proteomes" id="UP000784294">
    <property type="component" value="Unassembled WGS sequence"/>
</dbReference>
<evidence type="ECO:0000313" key="3">
    <source>
        <dbReference type="EMBL" id="VEL29856.1"/>
    </source>
</evidence>
<name>A0A448X7B5_9PLAT</name>